<sequence>MRRIVVHMMVSLDGFFEGPDHDLGWHRVDDELHAHFNEQLAGMSAFLEGRVTYELMEAVWPTADENPDFPPVMHEFAGIWRATPKIVFSRTLRGVGPNATVRTEVDPDEMRALKQQPGGDMTLGGVDVVETFRRLDLIDEYRLYVNPVVVGGGRRLFGTADSPTDLDLVETRPFGNGVVLLRHAVRRP</sequence>
<dbReference type="GO" id="GO:0009231">
    <property type="term" value="P:riboflavin biosynthetic process"/>
    <property type="evidence" value="ECO:0007669"/>
    <property type="project" value="InterPro"/>
</dbReference>
<dbReference type="PANTHER" id="PTHR38011:SF11">
    <property type="entry name" value="2,5-DIAMINO-6-RIBOSYLAMINO-4(3H)-PYRIMIDINONE 5'-PHOSPHATE REDUCTASE"/>
    <property type="match status" value="1"/>
</dbReference>
<reference evidence="2 3" key="1">
    <citation type="submission" date="2019-07" db="EMBL/GenBank/DDBJ databases">
        <title>Genomic Encyclopedia of Archaeal and Bacterial Type Strains, Phase II (KMG-II): from individual species to whole genera.</title>
        <authorList>
            <person name="Goeker M."/>
        </authorList>
    </citation>
    <scope>NUCLEOTIDE SEQUENCE [LARGE SCALE GENOMIC DNA]</scope>
    <source>
        <strain evidence="2 3">DSM 46842</strain>
    </source>
</reference>
<dbReference type="RefSeq" id="WP_166531878.1">
    <property type="nucleotide sequence ID" value="NZ_VNHW01000002.1"/>
</dbReference>
<accession>A0A5S5D3H3</accession>
<evidence type="ECO:0000259" key="1">
    <source>
        <dbReference type="Pfam" id="PF01872"/>
    </source>
</evidence>
<organism evidence="2 3">
    <name type="scientific">Blastococcus xanthinilyticus</name>
    <dbReference type="NCBI Taxonomy" id="1564164"/>
    <lineage>
        <taxon>Bacteria</taxon>
        <taxon>Bacillati</taxon>
        <taxon>Actinomycetota</taxon>
        <taxon>Actinomycetes</taxon>
        <taxon>Geodermatophilales</taxon>
        <taxon>Geodermatophilaceae</taxon>
        <taxon>Blastococcus</taxon>
    </lineage>
</organism>
<evidence type="ECO:0000313" key="3">
    <source>
        <dbReference type="Proteomes" id="UP000322499"/>
    </source>
</evidence>
<dbReference type="Gene3D" id="3.40.430.10">
    <property type="entry name" value="Dihydrofolate Reductase, subunit A"/>
    <property type="match status" value="1"/>
</dbReference>
<protein>
    <submittedName>
        <fullName evidence="2">Dihydrofolate reductase</fullName>
    </submittedName>
</protein>
<keyword evidence="3" id="KW-1185">Reference proteome</keyword>
<feature type="domain" description="Bacterial bifunctional deaminase-reductase C-terminal" evidence="1">
    <location>
        <begin position="4"/>
        <end position="180"/>
    </location>
</feature>
<dbReference type="GO" id="GO:0008703">
    <property type="term" value="F:5-amino-6-(5-phosphoribosylamino)uracil reductase activity"/>
    <property type="evidence" value="ECO:0007669"/>
    <property type="project" value="InterPro"/>
</dbReference>
<dbReference type="Proteomes" id="UP000322499">
    <property type="component" value="Unassembled WGS sequence"/>
</dbReference>
<gene>
    <name evidence="2" type="ORF">BD833_102295</name>
</gene>
<proteinExistence type="predicted"/>
<dbReference type="Pfam" id="PF01872">
    <property type="entry name" value="RibD_C"/>
    <property type="match status" value="1"/>
</dbReference>
<dbReference type="AlphaFoldDB" id="A0A5S5D3H3"/>
<dbReference type="SUPFAM" id="SSF53597">
    <property type="entry name" value="Dihydrofolate reductase-like"/>
    <property type="match status" value="1"/>
</dbReference>
<name>A0A5S5D3H3_9ACTN</name>
<dbReference type="InterPro" id="IPR024072">
    <property type="entry name" value="DHFR-like_dom_sf"/>
</dbReference>
<comment type="caution">
    <text evidence="2">The sequence shown here is derived from an EMBL/GenBank/DDBJ whole genome shotgun (WGS) entry which is preliminary data.</text>
</comment>
<dbReference type="InterPro" id="IPR002734">
    <property type="entry name" value="RibDG_C"/>
</dbReference>
<evidence type="ECO:0000313" key="2">
    <source>
        <dbReference type="EMBL" id="TYP89818.1"/>
    </source>
</evidence>
<dbReference type="InterPro" id="IPR050765">
    <property type="entry name" value="Riboflavin_Biosynth_HTPR"/>
</dbReference>
<dbReference type="PANTHER" id="PTHR38011">
    <property type="entry name" value="DIHYDROFOLATE REDUCTASE FAMILY PROTEIN (AFU_ORTHOLOGUE AFUA_8G06820)"/>
    <property type="match status" value="1"/>
</dbReference>
<dbReference type="EMBL" id="VNHW01000002">
    <property type="protein sequence ID" value="TYP89818.1"/>
    <property type="molecule type" value="Genomic_DNA"/>
</dbReference>